<evidence type="ECO:0000256" key="18">
    <source>
        <dbReference type="ARBA" id="ARBA00023268"/>
    </source>
</evidence>
<dbReference type="InterPro" id="IPR052171">
    <property type="entry name" value="NHEJ_LigD"/>
</dbReference>
<evidence type="ECO:0000256" key="12">
    <source>
        <dbReference type="ARBA" id="ARBA00022840"/>
    </source>
</evidence>
<keyword evidence="12" id="KW-0067">ATP-binding</keyword>
<dbReference type="Pfam" id="PF21686">
    <property type="entry name" value="LigD_Prim-Pol"/>
    <property type="match status" value="1"/>
</dbReference>
<keyword evidence="13" id="KW-0239">DNA-directed DNA polymerase</keyword>
<dbReference type="EC" id="6.5.1.1" evidence="2"/>
<dbReference type="CDD" id="cd07906">
    <property type="entry name" value="Adenylation_DNA_ligase_LigD_LigC"/>
    <property type="match status" value="1"/>
</dbReference>
<dbReference type="PANTHER" id="PTHR42705:SF2">
    <property type="entry name" value="BIFUNCTIONAL NON-HOMOLOGOUS END JOINING PROTEIN LIGD"/>
    <property type="match status" value="1"/>
</dbReference>
<dbReference type="RefSeq" id="WP_116564148.1">
    <property type="nucleotide sequence ID" value="NZ_QDKP01000010.1"/>
</dbReference>
<evidence type="ECO:0000256" key="20">
    <source>
        <dbReference type="ARBA" id="ARBA00034003"/>
    </source>
</evidence>
<dbReference type="GO" id="GO:0003910">
    <property type="term" value="F:DNA ligase (ATP) activity"/>
    <property type="evidence" value="ECO:0007669"/>
    <property type="project" value="UniProtKB-EC"/>
</dbReference>
<evidence type="ECO:0000256" key="13">
    <source>
        <dbReference type="ARBA" id="ARBA00022932"/>
    </source>
</evidence>
<keyword evidence="17" id="KW-0464">Manganese</keyword>
<evidence type="ECO:0000256" key="16">
    <source>
        <dbReference type="ARBA" id="ARBA00023204"/>
    </source>
</evidence>
<evidence type="ECO:0000256" key="17">
    <source>
        <dbReference type="ARBA" id="ARBA00023211"/>
    </source>
</evidence>
<accession>A0A2T9JX33</accession>
<dbReference type="GO" id="GO:0003887">
    <property type="term" value="F:DNA-directed DNA polymerase activity"/>
    <property type="evidence" value="ECO:0007669"/>
    <property type="project" value="UniProtKB-KW"/>
</dbReference>
<evidence type="ECO:0000256" key="6">
    <source>
        <dbReference type="ARBA" id="ARBA00022722"/>
    </source>
</evidence>
<dbReference type="InterPro" id="IPR014144">
    <property type="entry name" value="LigD_PE_domain"/>
</dbReference>
<feature type="compositionally biased region" description="Basic and acidic residues" evidence="21">
    <location>
        <begin position="8"/>
        <end position="23"/>
    </location>
</feature>
<evidence type="ECO:0000259" key="22">
    <source>
        <dbReference type="PROSITE" id="PS50160"/>
    </source>
</evidence>
<keyword evidence="16" id="KW-0234">DNA repair</keyword>
<keyword evidence="14" id="KW-0238">DNA-binding</keyword>
<keyword evidence="7" id="KW-0479">Metal-binding</keyword>
<sequence>MAQPQLTEYRRKRDFKKTAEPSGERAVAAAPHLRFVIQKHDATRLHYDFRLEVDGVLKSWAVTKGPSLDPADKRLSVEVEDHPLDYGDFEGTIPKGQYGGGTVQLWDRGYWAPEPGFEDVGKALKKGELKFVLEGERLHGGWVLVRMKHDRNAKDGKGRRSNWLLIKHQDEAAKPGKGDAVLEEDRSIASSRSMADIAAGKGRSPKPFILKSKGKADAVWKSRTKAERDALAKEAEENRSFAPAKKAGATKADAMPRFIEPQLCKSVDRPPASAGWAHEIKFDGYRLQLCVEDGRAVLRTRKGLDWTERFAGVAEAAADLPDAIIDGEAVVLDEAGQPDFAALQAALAEGGEGEIIFFAFDLLFEGAEDLRSLPLRERKARLKALLGEDEPRLRYVDHFETAGDAVLLSACKLELEGIISKRLDAPYRSGRSETWTKAKCRAGHEVVIGGWTTTGTAFRSLIAGVMRGGKLVHVGRIGTGFGKDKVAKLLPKLKALETDRSPFEGQGAPRKAANIHWVKPQLVAEVEYAGFTGEGAIRQAAFKGLREDKPASEVEADAVPAAQAELAEPTPKAVKATASKAESVVLGVPISKPDKPLWPDAGDGEPGTKLDLARYYAVVGEWMLPHIKGRPASVIRVPDGIDGETFFQRHAMRGMSSLIETVTVDGDRQPYIRLDRVEALVAAAQIAAVEIHPWNCQPGDPEVAGRLVFDLDPAPELTFEDVIAAAREMRDRLEELGLVSFCKTTGGKGLHVVTPLSDKVPWDQAKAFAREVCARMAADEPDRYLITMSKKARAGKIFLDYLRNDRTSTAVAPLSARARPGATVSMPLNWTQVKAGLDPTRFTIRTAPDLIAKSTAWADYAEAGRPLKAAIKRLR</sequence>
<evidence type="ECO:0000256" key="4">
    <source>
        <dbReference type="ARBA" id="ARBA00022679"/>
    </source>
</evidence>
<dbReference type="Gene3D" id="3.30.1490.70">
    <property type="match status" value="1"/>
</dbReference>
<dbReference type="GO" id="GO:0046872">
    <property type="term" value="F:metal ion binding"/>
    <property type="evidence" value="ECO:0007669"/>
    <property type="project" value="UniProtKB-KW"/>
</dbReference>
<dbReference type="GO" id="GO:0005524">
    <property type="term" value="F:ATP binding"/>
    <property type="evidence" value="ECO:0007669"/>
    <property type="project" value="UniProtKB-KW"/>
</dbReference>
<keyword evidence="11" id="KW-0269">Exonuclease</keyword>
<evidence type="ECO:0000256" key="5">
    <source>
        <dbReference type="ARBA" id="ARBA00022695"/>
    </source>
</evidence>
<reference evidence="23 24" key="1">
    <citation type="submission" date="2018-04" db="EMBL/GenBank/DDBJ databases">
        <title>The genome sequence of Caulobacter sp. 736.</title>
        <authorList>
            <person name="Gao J."/>
            <person name="Sun J."/>
        </authorList>
    </citation>
    <scope>NUCLEOTIDE SEQUENCE [LARGE SCALE GENOMIC DNA]</scope>
    <source>
        <strain evidence="23 24">736</strain>
    </source>
</reference>
<dbReference type="SUPFAM" id="SSF50249">
    <property type="entry name" value="Nucleic acid-binding proteins"/>
    <property type="match status" value="1"/>
</dbReference>
<dbReference type="PANTHER" id="PTHR42705">
    <property type="entry name" value="BIFUNCTIONAL NON-HOMOLOGOUS END JOINING PROTEIN LIGD"/>
    <property type="match status" value="1"/>
</dbReference>
<keyword evidence="4" id="KW-0808">Transferase</keyword>
<evidence type="ECO:0000256" key="8">
    <source>
        <dbReference type="ARBA" id="ARBA00022741"/>
    </source>
</evidence>
<evidence type="ECO:0000313" key="24">
    <source>
        <dbReference type="Proteomes" id="UP000244913"/>
    </source>
</evidence>
<dbReference type="InterPro" id="IPR012340">
    <property type="entry name" value="NA-bd_OB-fold"/>
</dbReference>
<name>A0A2T9JX33_9CAUL</name>
<feature type="domain" description="ATP-dependent DNA ligase family profile" evidence="22">
    <location>
        <begin position="348"/>
        <end position="439"/>
    </location>
</feature>
<evidence type="ECO:0000256" key="1">
    <source>
        <dbReference type="ARBA" id="ARBA00001936"/>
    </source>
</evidence>
<dbReference type="Gene3D" id="3.90.920.10">
    <property type="entry name" value="DNA primase, PRIM domain"/>
    <property type="match status" value="1"/>
</dbReference>
<dbReference type="GO" id="GO:0006281">
    <property type="term" value="P:DNA repair"/>
    <property type="evidence" value="ECO:0007669"/>
    <property type="project" value="UniProtKB-KW"/>
</dbReference>
<dbReference type="PROSITE" id="PS50160">
    <property type="entry name" value="DNA_LIGASE_A3"/>
    <property type="match status" value="1"/>
</dbReference>
<dbReference type="Gene3D" id="2.40.50.140">
    <property type="entry name" value="Nucleic acid-binding proteins"/>
    <property type="match status" value="1"/>
</dbReference>
<evidence type="ECO:0000256" key="7">
    <source>
        <dbReference type="ARBA" id="ARBA00022723"/>
    </source>
</evidence>
<dbReference type="InterPro" id="IPR014146">
    <property type="entry name" value="LigD_ligase_dom"/>
</dbReference>
<organism evidence="23 24">
    <name type="scientific">Caulobacter radicis</name>
    <dbReference type="NCBI Taxonomy" id="2172650"/>
    <lineage>
        <taxon>Bacteria</taxon>
        <taxon>Pseudomonadati</taxon>
        <taxon>Pseudomonadota</taxon>
        <taxon>Alphaproteobacteria</taxon>
        <taxon>Caulobacterales</taxon>
        <taxon>Caulobacteraceae</taxon>
        <taxon>Caulobacter</taxon>
    </lineage>
</organism>
<keyword evidence="9" id="KW-0227">DNA damage</keyword>
<gene>
    <name evidence="23" type="primary">ligD</name>
    <name evidence="23" type="ORF">DDF65_01725</name>
</gene>
<dbReference type="NCBIfam" id="NF004628">
    <property type="entry name" value="PRK05972.1"/>
    <property type="match status" value="1"/>
</dbReference>
<dbReference type="NCBIfam" id="TIGR02776">
    <property type="entry name" value="NHEJ_ligase_prk"/>
    <property type="match status" value="1"/>
</dbReference>
<dbReference type="InterPro" id="IPR012310">
    <property type="entry name" value="DNA_ligase_ATP-dep_cent"/>
</dbReference>
<keyword evidence="24" id="KW-1185">Reference proteome</keyword>
<evidence type="ECO:0000313" key="23">
    <source>
        <dbReference type="EMBL" id="PVM88254.1"/>
    </source>
</evidence>
<feature type="region of interest" description="Disordered" evidence="21">
    <location>
        <begin position="1"/>
        <end position="25"/>
    </location>
</feature>
<keyword evidence="5" id="KW-0548">Nucleotidyltransferase</keyword>
<evidence type="ECO:0000256" key="10">
    <source>
        <dbReference type="ARBA" id="ARBA00022801"/>
    </source>
</evidence>
<evidence type="ECO:0000256" key="2">
    <source>
        <dbReference type="ARBA" id="ARBA00012727"/>
    </source>
</evidence>
<dbReference type="GO" id="GO:0003677">
    <property type="term" value="F:DNA binding"/>
    <property type="evidence" value="ECO:0007669"/>
    <property type="project" value="UniProtKB-KW"/>
</dbReference>
<keyword evidence="8" id="KW-0547">Nucleotide-binding</keyword>
<keyword evidence="10" id="KW-0378">Hydrolase</keyword>
<dbReference type="SUPFAM" id="SSF56091">
    <property type="entry name" value="DNA ligase/mRNA capping enzyme, catalytic domain"/>
    <property type="match status" value="1"/>
</dbReference>
<keyword evidence="3 23" id="KW-0436">Ligase</keyword>
<keyword evidence="15" id="KW-0233">DNA recombination</keyword>
<dbReference type="CDD" id="cd07971">
    <property type="entry name" value="OBF_DNA_ligase_LigD"/>
    <property type="match status" value="1"/>
</dbReference>
<evidence type="ECO:0000256" key="11">
    <source>
        <dbReference type="ARBA" id="ARBA00022839"/>
    </source>
</evidence>
<evidence type="ECO:0000256" key="21">
    <source>
        <dbReference type="SAM" id="MobiDB-lite"/>
    </source>
</evidence>
<dbReference type="Pfam" id="PF13298">
    <property type="entry name" value="LigD_N"/>
    <property type="match status" value="1"/>
</dbReference>
<keyword evidence="6" id="KW-0540">Nuclease</keyword>
<comment type="caution">
    <text evidence="23">The sequence shown here is derived from an EMBL/GenBank/DDBJ whole genome shotgun (WGS) entry which is preliminary data.</text>
</comment>
<dbReference type="InterPro" id="IPR014145">
    <property type="entry name" value="LigD_pol_dom"/>
</dbReference>
<dbReference type="Pfam" id="PF01068">
    <property type="entry name" value="DNA_ligase_A_M"/>
    <property type="match status" value="1"/>
</dbReference>
<comment type="catalytic activity">
    <reaction evidence="20">
        <text>ATP + (deoxyribonucleotide)n-3'-hydroxyl + 5'-phospho-(deoxyribonucleotide)m = (deoxyribonucleotide)n+m + AMP + diphosphate.</text>
        <dbReference type="EC" id="6.5.1.1"/>
    </reaction>
</comment>
<dbReference type="Gene3D" id="3.30.470.30">
    <property type="entry name" value="DNA ligase/mRNA capping enzyme"/>
    <property type="match status" value="1"/>
</dbReference>
<dbReference type="GO" id="GO:0006310">
    <property type="term" value="P:DNA recombination"/>
    <property type="evidence" value="ECO:0007669"/>
    <property type="project" value="UniProtKB-KW"/>
</dbReference>
<dbReference type="Proteomes" id="UP000244913">
    <property type="component" value="Unassembled WGS sequence"/>
</dbReference>
<evidence type="ECO:0000256" key="15">
    <source>
        <dbReference type="ARBA" id="ARBA00023172"/>
    </source>
</evidence>
<comment type="cofactor">
    <cofactor evidence="1">
        <name>Mn(2+)</name>
        <dbReference type="ChEBI" id="CHEBI:29035"/>
    </cofactor>
</comment>
<dbReference type="NCBIfam" id="TIGR02779">
    <property type="entry name" value="NHEJ_ligase_lig"/>
    <property type="match status" value="1"/>
</dbReference>
<dbReference type="EMBL" id="QDKP01000010">
    <property type="protein sequence ID" value="PVM88254.1"/>
    <property type="molecule type" value="Genomic_DNA"/>
</dbReference>
<evidence type="ECO:0000256" key="19">
    <source>
        <dbReference type="ARBA" id="ARBA00029943"/>
    </source>
</evidence>
<dbReference type="Pfam" id="PF04679">
    <property type="entry name" value="DNA_ligase_A_C"/>
    <property type="match status" value="1"/>
</dbReference>
<dbReference type="InterPro" id="IPR014143">
    <property type="entry name" value="NHEJ_ligase_prk"/>
</dbReference>
<keyword evidence="18" id="KW-0511">Multifunctional enzyme</keyword>
<protein>
    <recommendedName>
        <fullName evidence="2">DNA ligase (ATP)</fullName>
        <ecNumber evidence="2">6.5.1.1</ecNumber>
    </recommendedName>
    <alternativeName>
        <fullName evidence="19">NHEJ DNA polymerase</fullName>
    </alternativeName>
</protein>
<proteinExistence type="predicted"/>
<evidence type="ECO:0000256" key="3">
    <source>
        <dbReference type="ARBA" id="ARBA00022598"/>
    </source>
</evidence>
<dbReference type="AlphaFoldDB" id="A0A2T9JX33"/>
<evidence type="ECO:0000256" key="9">
    <source>
        <dbReference type="ARBA" id="ARBA00022763"/>
    </source>
</evidence>
<dbReference type="NCBIfam" id="TIGR02777">
    <property type="entry name" value="LigD_PE_dom"/>
    <property type="match status" value="1"/>
</dbReference>
<dbReference type="InterPro" id="IPR012309">
    <property type="entry name" value="DNA_ligase_ATP-dep_C"/>
</dbReference>
<dbReference type="GO" id="GO:0004527">
    <property type="term" value="F:exonuclease activity"/>
    <property type="evidence" value="ECO:0007669"/>
    <property type="project" value="UniProtKB-KW"/>
</dbReference>
<evidence type="ECO:0000256" key="14">
    <source>
        <dbReference type="ARBA" id="ARBA00023125"/>
    </source>
</evidence>
<dbReference type="NCBIfam" id="TIGR02778">
    <property type="entry name" value="ligD_pol"/>
    <property type="match status" value="1"/>
</dbReference>